<reference evidence="7 8" key="1">
    <citation type="submission" date="2024-09" db="EMBL/GenBank/DDBJ databases">
        <authorList>
            <person name="Sun Q."/>
            <person name="Mori K."/>
        </authorList>
    </citation>
    <scope>NUCLEOTIDE SEQUENCE [LARGE SCALE GENOMIC DNA]</scope>
    <source>
        <strain evidence="7 8">JCM 3324</strain>
    </source>
</reference>
<dbReference type="Proteomes" id="UP001589568">
    <property type="component" value="Unassembled WGS sequence"/>
</dbReference>
<dbReference type="SMART" id="SM01043">
    <property type="entry name" value="BTAD"/>
    <property type="match status" value="1"/>
</dbReference>
<organism evidence="7 8">
    <name type="scientific">Nonomuraea salmonea</name>
    <dbReference type="NCBI Taxonomy" id="46181"/>
    <lineage>
        <taxon>Bacteria</taxon>
        <taxon>Bacillati</taxon>
        <taxon>Actinomycetota</taxon>
        <taxon>Actinomycetes</taxon>
        <taxon>Streptosporangiales</taxon>
        <taxon>Streptosporangiaceae</taxon>
        <taxon>Nonomuraea</taxon>
    </lineage>
</organism>
<evidence type="ECO:0000256" key="5">
    <source>
        <dbReference type="PROSITE-ProRule" id="PRU01091"/>
    </source>
</evidence>
<dbReference type="SUPFAM" id="SSF48452">
    <property type="entry name" value="TPR-like"/>
    <property type="match status" value="1"/>
</dbReference>
<gene>
    <name evidence="7" type="ORF">ACFFR3_03440</name>
</gene>
<evidence type="ECO:0000313" key="8">
    <source>
        <dbReference type="Proteomes" id="UP001589568"/>
    </source>
</evidence>
<feature type="DNA-binding region" description="OmpR/PhoB-type" evidence="5">
    <location>
        <begin position="1"/>
        <end position="91"/>
    </location>
</feature>
<comment type="caution">
    <text evidence="7">The sequence shown here is derived from an EMBL/GenBank/DDBJ whole genome shotgun (WGS) entry which is preliminary data.</text>
</comment>
<name>A0ABV5NEU7_9ACTN</name>
<dbReference type="SUPFAM" id="SSF46894">
    <property type="entry name" value="C-terminal effector domain of the bipartite response regulators"/>
    <property type="match status" value="1"/>
</dbReference>
<comment type="similarity">
    <text evidence="1">Belongs to the AfsR/DnrI/RedD regulatory family.</text>
</comment>
<proteinExistence type="inferred from homology"/>
<dbReference type="PROSITE" id="PS51755">
    <property type="entry name" value="OMPR_PHOB"/>
    <property type="match status" value="1"/>
</dbReference>
<evidence type="ECO:0000313" key="7">
    <source>
        <dbReference type="EMBL" id="MFB9468541.1"/>
    </source>
</evidence>
<protein>
    <submittedName>
        <fullName evidence="7">AfsR/SARP family transcriptional regulator</fullName>
    </submittedName>
</protein>
<dbReference type="RefSeq" id="WP_345397018.1">
    <property type="nucleotide sequence ID" value="NZ_BAAAXS010000001.1"/>
</dbReference>
<dbReference type="SMART" id="SM00862">
    <property type="entry name" value="Trans_reg_C"/>
    <property type="match status" value="1"/>
</dbReference>
<keyword evidence="3 5" id="KW-0238">DNA-binding</keyword>
<feature type="domain" description="OmpR/PhoB-type" evidence="6">
    <location>
        <begin position="1"/>
        <end position="91"/>
    </location>
</feature>
<keyword evidence="2" id="KW-0805">Transcription regulation</keyword>
<evidence type="ECO:0000259" key="6">
    <source>
        <dbReference type="PROSITE" id="PS51755"/>
    </source>
</evidence>
<dbReference type="Pfam" id="PF03704">
    <property type="entry name" value="BTAD"/>
    <property type="match status" value="1"/>
</dbReference>
<dbReference type="EMBL" id="JBHMCF010000003">
    <property type="protein sequence ID" value="MFB9468541.1"/>
    <property type="molecule type" value="Genomic_DNA"/>
</dbReference>
<accession>A0ABV5NEU7</accession>
<dbReference type="Gene3D" id="1.25.40.10">
    <property type="entry name" value="Tetratricopeptide repeat domain"/>
    <property type="match status" value="1"/>
</dbReference>
<dbReference type="InterPro" id="IPR051677">
    <property type="entry name" value="AfsR-DnrI-RedD_regulator"/>
</dbReference>
<evidence type="ECO:0000256" key="3">
    <source>
        <dbReference type="ARBA" id="ARBA00023125"/>
    </source>
</evidence>
<dbReference type="Gene3D" id="1.10.10.10">
    <property type="entry name" value="Winged helix-like DNA-binding domain superfamily/Winged helix DNA-binding domain"/>
    <property type="match status" value="1"/>
</dbReference>
<dbReference type="InterPro" id="IPR005158">
    <property type="entry name" value="BTAD"/>
</dbReference>
<dbReference type="InterPro" id="IPR016032">
    <property type="entry name" value="Sig_transdc_resp-reg_C-effctor"/>
</dbReference>
<dbReference type="InterPro" id="IPR011990">
    <property type="entry name" value="TPR-like_helical_dom_sf"/>
</dbReference>
<evidence type="ECO:0000256" key="1">
    <source>
        <dbReference type="ARBA" id="ARBA00005820"/>
    </source>
</evidence>
<dbReference type="InterPro" id="IPR036388">
    <property type="entry name" value="WH-like_DNA-bd_sf"/>
</dbReference>
<dbReference type="PANTHER" id="PTHR35807">
    <property type="entry name" value="TRANSCRIPTIONAL REGULATOR REDD-RELATED"/>
    <property type="match status" value="1"/>
</dbReference>
<evidence type="ECO:0000256" key="4">
    <source>
        <dbReference type="ARBA" id="ARBA00023163"/>
    </source>
</evidence>
<keyword evidence="8" id="KW-1185">Reference proteome</keyword>
<evidence type="ECO:0000256" key="2">
    <source>
        <dbReference type="ARBA" id="ARBA00023015"/>
    </source>
</evidence>
<sequence length="258" mass="28522">MEFRLLGPVEAWSGRRTVPLDGAKLRTVLAALLFAEGRPLSDQRMSYLLWGEQPPTTPGAQICTYVSRLRHRLRKGSLEITREGSGYQLVTGQWEVDHRKFQTLADQGARQLGAGEFIQAESTLRRALALWRGPALCDVTGQLSAAELPGLEESRRTVLERHIDARLALGMHVELVPELTGLVSEDALREGLRTQLMIALYRCGRPADALQVYQQGREILAEHLGVAPGEELRRVHQAILTGDSGLDHPDVLNLRGAA</sequence>
<keyword evidence="4" id="KW-0804">Transcription</keyword>
<dbReference type="InterPro" id="IPR001867">
    <property type="entry name" value="OmpR/PhoB-type_DNA-bd"/>
</dbReference>
<dbReference type="CDD" id="cd15831">
    <property type="entry name" value="BTAD"/>
    <property type="match status" value="1"/>
</dbReference>
<dbReference type="PANTHER" id="PTHR35807:SF1">
    <property type="entry name" value="TRANSCRIPTIONAL REGULATOR REDD"/>
    <property type="match status" value="1"/>
</dbReference>